<evidence type="ECO:0000259" key="1">
    <source>
        <dbReference type="Pfam" id="PF13349"/>
    </source>
</evidence>
<dbReference type="Pfam" id="PF13349">
    <property type="entry name" value="DUF4097"/>
    <property type="match status" value="1"/>
</dbReference>
<dbReference type="PANTHER" id="PTHR34094">
    <property type="match status" value="1"/>
</dbReference>
<gene>
    <name evidence="2" type="ORF">g.16937</name>
</gene>
<dbReference type="PANTHER" id="PTHR34094:SF1">
    <property type="entry name" value="PROTEIN FAM185A"/>
    <property type="match status" value="1"/>
</dbReference>
<dbReference type="AlphaFoldDB" id="A0A1D2A4L6"/>
<name>A0A1D2A4L6_AUXPR</name>
<proteinExistence type="predicted"/>
<organism evidence="2">
    <name type="scientific">Auxenochlorella protothecoides</name>
    <name type="common">Green microalga</name>
    <name type="synonym">Chlorella protothecoides</name>
    <dbReference type="NCBI Taxonomy" id="3075"/>
    <lineage>
        <taxon>Eukaryota</taxon>
        <taxon>Viridiplantae</taxon>
        <taxon>Chlorophyta</taxon>
        <taxon>core chlorophytes</taxon>
        <taxon>Trebouxiophyceae</taxon>
        <taxon>Chlorellales</taxon>
        <taxon>Chlorellaceae</taxon>
        <taxon>Auxenochlorella</taxon>
    </lineage>
</organism>
<sequence length="423" mass="42746">MSVPPQPRVPTELRCSLPPRPLIWEGIAMFHAMYHNSMSRILACKWGGSLAGSSLPLAAKLLRAGVASHARQPPPSSITRVEVCPGSALDLAFPGSPVDVQVGCGEPEAISLCTKDLGGDSCVQHVVLDLGRTRLSVAPAGSGALHGSVAASIPAKYTSVSIITRGKATLEGVSEAALSVQTQGGDMSLGKVKASSLTARSGGGRIFGSLVGHTVRIESEGGNVTLGNLSGEDVSVATRGGSVQAAAAYAAQLSVSSGGGPITVDSMRCGSASLESGGGTIEVSSLDGDAVIRSGGGAIQVHAQPNAGNLRLYSEGGPVHLAWSSTLVGTVTVAACGSLLLPLGCEVEEGRGGMRVISPTGVRYFAPGATPGCSWTDSVSGPTRGCTLLVDTGGGGDVKINVMSWADAFREKLLTRTRPTEGP</sequence>
<dbReference type="InterPro" id="IPR025164">
    <property type="entry name" value="Toastrack_DUF4097"/>
</dbReference>
<feature type="domain" description="DUF4097" evidence="1">
    <location>
        <begin position="214"/>
        <end position="323"/>
    </location>
</feature>
<reference evidence="2" key="1">
    <citation type="submission" date="2015-08" db="EMBL/GenBank/DDBJ databases">
        <authorList>
            <person name="Babu N.S."/>
            <person name="Beckwith C.J."/>
            <person name="Beseler K.G."/>
            <person name="Brison A."/>
            <person name="Carone J.V."/>
            <person name="Caskin T.P."/>
            <person name="Diamond M."/>
            <person name="Durham M.E."/>
            <person name="Foxe J.M."/>
            <person name="Go M."/>
            <person name="Henderson B.A."/>
            <person name="Jones I.B."/>
            <person name="McGettigan J.A."/>
            <person name="Micheletti S.J."/>
            <person name="Nasrallah M.E."/>
            <person name="Ortiz D."/>
            <person name="Piller C.R."/>
            <person name="Privatt S.R."/>
            <person name="Schneider S.L."/>
            <person name="Sharp S."/>
            <person name="Smith T.C."/>
            <person name="Stanton J.D."/>
            <person name="Ullery H.E."/>
            <person name="Wilson R.J."/>
            <person name="Serrano M.G."/>
            <person name="Buck G."/>
            <person name="Lee V."/>
            <person name="Wang Y."/>
            <person name="Carvalho R."/>
            <person name="Voegtly L."/>
            <person name="Shi R."/>
            <person name="Duckworth R."/>
            <person name="Johnson A."/>
            <person name="Loviza R."/>
            <person name="Walstead R."/>
            <person name="Shah Z."/>
            <person name="Kiflezghi M."/>
            <person name="Wade K."/>
            <person name="Ball S.L."/>
            <person name="Bradley K.W."/>
            <person name="Asai D.J."/>
            <person name="Bowman C.A."/>
            <person name="Russell D.A."/>
            <person name="Pope W.H."/>
            <person name="Jacobs-Sera D."/>
            <person name="Hendrix R.W."/>
            <person name="Hatfull G.F."/>
        </authorList>
    </citation>
    <scope>NUCLEOTIDE SEQUENCE</scope>
</reference>
<evidence type="ECO:0000313" key="2">
    <source>
        <dbReference type="EMBL" id="JAT74149.1"/>
    </source>
</evidence>
<protein>
    <recommendedName>
        <fullName evidence="1">DUF4097 domain-containing protein</fullName>
    </recommendedName>
</protein>
<dbReference type="EMBL" id="GDKF01004473">
    <property type="protein sequence ID" value="JAT74149.1"/>
    <property type="molecule type" value="Transcribed_RNA"/>
</dbReference>
<accession>A0A1D2A4L6</accession>